<evidence type="ECO:0000313" key="14">
    <source>
        <dbReference type="Proteomes" id="UP001214441"/>
    </source>
</evidence>
<dbReference type="InterPro" id="IPR050482">
    <property type="entry name" value="Sensor_HK_TwoCompSys"/>
</dbReference>
<dbReference type="PANTHER" id="PTHR24421">
    <property type="entry name" value="NITRATE/NITRITE SENSOR PROTEIN NARX-RELATED"/>
    <property type="match status" value="1"/>
</dbReference>
<keyword evidence="10" id="KW-0472">Membrane</keyword>
<protein>
    <recommendedName>
        <fullName evidence="2">histidine kinase</fullName>
        <ecNumber evidence="2">2.7.13.3</ecNumber>
    </recommendedName>
</protein>
<evidence type="ECO:0000259" key="12">
    <source>
        <dbReference type="Pfam" id="PF07730"/>
    </source>
</evidence>
<evidence type="ECO:0000256" key="2">
    <source>
        <dbReference type="ARBA" id="ARBA00012438"/>
    </source>
</evidence>
<dbReference type="InterPro" id="IPR003594">
    <property type="entry name" value="HATPase_dom"/>
</dbReference>
<dbReference type="InterPro" id="IPR036890">
    <property type="entry name" value="HATPase_C_sf"/>
</dbReference>
<feature type="compositionally biased region" description="Low complexity" evidence="9">
    <location>
        <begin position="232"/>
        <end position="243"/>
    </location>
</feature>
<dbReference type="EMBL" id="JANCPR020000027">
    <property type="protein sequence ID" value="MDJ1135194.1"/>
    <property type="molecule type" value="Genomic_DNA"/>
</dbReference>
<feature type="domain" description="Histidine kinase/HSP90-like ATPase" evidence="11">
    <location>
        <begin position="347"/>
        <end position="429"/>
    </location>
</feature>
<feature type="transmembrane region" description="Helical" evidence="10">
    <location>
        <begin position="17"/>
        <end position="35"/>
    </location>
</feature>
<feature type="region of interest" description="Disordered" evidence="9">
    <location>
        <begin position="436"/>
        <end position="491"/>
    </location>
</feature>
<evidence type="ECO:0000259" key="11">
    <source>
        <dbReference type="Pfam" id="PF02518"/>
    </source>
</evidence>
<keyword evidence="8" id="KW-0902">Two-component regulatory system</keyword>
<dbReference type="Gene3D" id="3.30.565.10">
    <property type="entry name" value="Histidine kinase-like ATPase, C-terminal domain"/>
    <property type="match status" value="1"/>
</dbReference>
<dbReference type="EC" id="2.7.13.3" evidence="2"/>
<evidence type="ECO:0000256" key="6">
    <source>
        <dbReference type="ARBA" id="ARBA00022777"/>
    </source>
</evidence>
<dbReference type="SUPFAM" id="SSF55874">
    <property type="entry name" value="ATPase domain of HSP90 chaperone/DNA topoisomerase II/histidine kinase"/>
    <property type="match status" value="1"/>
</dbReference>
<dbReference type="InterPro" id="IPR011712">
    <property type="entry name" value="Sig_transdc_His_kin_sub3_dim/P"/>
</dbReference>
<sequence length="491" mass="50788">MTASPASRAYRPSRDDILIAIAGLAGGLLLWSFGLTSTPLSERGPRWLALVPLGVMCLAALGRRVAPPYALALAVLAQTADILVGSLLATIVLFTDVVYAAVLYGSARLSRALMRGSVVFTVIVSVTLIATFRSPEVLLLAGLCGGVTIAPACTGALLRNHREEAAAERLRAEQTALLAEMDRTQAINAERARMARELHDVVANHLSAIAIHSTAALSLGIGTGAGTGTGTGTATSANASNGTKHAEHAGGAEDGADANAGAQKAAAAAQEALAVIRENSVQGLAEMRRLIGLLRDADRNAQPVATPSLGGIDALLDRARAAADDGHTFTLDDRRTPGERLPAPVELAAYRVVQEAVTNALKHASPGPVTVELERDKALRIRVTSPLAGDDSPRAPGAGAGLVGMRERVDLLHGELSAGPATDHDGAKIWEVRAALPAPTEPGAPETPRTGTARAGTARTGPGRTETARTETARTETARTTGPLDHKEKNR</sequence>
<feature type="transmembrane region" description="Helical" evidence="10">
    <location>
        <begin position="138"/>
        <end position="158"/>
    </location>
</feature>
<keyword evidence="10" id="KW-0812">Transmembrane</keyword>
<dbReference type="Gene3D" id="1.20.5.1930">
    <property type="match status" value="1"/>
</dbReference>
<evidence type="ECO:0000256" key="10">
    <source>
        <dbReference type="SAM" id="Phobius"/>
    </source>
</evidence>
<gene>
    <name evidence="13" type="ORF">NMN56_025175</name>
</gene>
<feature type="region of interest" description="Disordered" evidence="9">
    <location>
        <begin position="232"/>
        <end position="258"/>
    </location>
</feature>
<name>A0ABT7A1K5_9ACTN</name>
<evidence type="ECO:0000256" key="3">
    <source>
        <dbReference type="ARBA" id="ARBA00022553"/>
    </source>
</evidence>
<evidence type="ECO:0000256" key="5">
    <source>
        <dbReference type="ARBA" id="ARBA00022741"/>
    </source>
</evidence>
<accession>A0ABT7A1K5</accession>
<dbReference type="Pfam" id="PF02518">
    <property type="entry name" value="HATPase_c"/>
    <property type="match status" value="1"/>
</dbReference>
<keyword evidence="4" id="KW-0808">Transferase</keyword>
<dbReference type="PANTHER" id="PTHR24421:SF10">
    <property type="entry name" value="NITRATE_NITRITE SENSOR PROTEIN NARQ"/>
    <property type="match status" value="1"/>
</dbReference>
<evidence type="ECO:0000256" key="4">
    <source>
        <dbReference type="ARBA" id="ARBA00022679"/>
    </source>
</evidence>
<keyword evidence="14" id="KW-1185">Reference proteome</keyword>
<feature type="domain" description="Signal transduction histidine kinase subgroup 3 dimerisation and phosphoacceptor" evidence="12">
    <location>
        <begin position="190"/>
        <end position="217"/>
    </location>
</feature>
<organism evidence="13 14">
    <name type="scientific">Streptomyces iconiensis</name>
    <dbReference type="NCBI Taxonomy" id="1384038"/>
    <lineage>
        <taxon>Bacteria</taxon>
        <taxon>Bacillati</taxon>
        <taxon>Actinomycetota</taxon>
        <taxon>Actinomycetes</taxon>
        <taxon>Kitasatosporales</taxon>
        <taxon>Streptomycetaceae</taxon>
        <taxon>Streptomyces</taxon>
    </lineage>
</organism>
<dbReference type="GO" id="GO:0016301">
    <property type="term" value="F:kinase activity"/>
    <property type="evidence" value="ECO:0007669"/>
    <property type="project" value="UniProtKB-KW"/>
</dbReference>
<dbReference type="Pfam" id="PF07730">
    <property type="entry name" value="HisKA_3"/>
    <property type="match status" value="1"/>
</dbReference>
<evidence type="ECO:0000256" key="7">
    <source>
        <dbReference type="ARBA" id="ARBA00022840"/>
    </source>
</evidence>
<feature type="compositionally biased region" description="Low complexity" evidence="9">
    <location>
        <begin position="436"/>
        <end position="465"/>
    </location>
</feature>
<feature type="compositionally biased region" description="Basic and acidic residues" evidence="9">
    <location>
        <begin position="466"/>
        <end position="477"/>
    </location>
</feature>
<dbReference type="Proteomes" id="UP001214441">
    <property type="component" value="Unassembled WGS sequence"/>
</dbReference>
<evidence type="ECO:0000256" key="8">
    <source>
        <dbReference type="ARBA" id="ARBA00023012"/>
    </source>
</evidence>
<keyword evidence="3" id="KW-0597">Phosphoprotein</keyword>
<evidence type="ECO:0000256" key="9">
    <source>
        <dbReference type="SAM" id="MobiDB-lite"/>
    </source>
</evidence>
<comment type="caution">
    <text evidence="13">The sequence shown here is derived from an EMBL/GenBank/DDBJ whole genome shotgun (WGS) entry which is preliminary data.</text>
</comment>
<feature type="transmembrane region" description="Helical" evidence="10">
    <location>
        <begin position="112"/>
        <end position="132"/>
    </location>
</feature>
<proteinExistence type="predicted"/>
<comment type="catalytic activity">
    <reaction evidence="1">
        <text>ATP + protein L-histidine = ADP + protein N-phospho-L-histidine.</text>
        <dbReference type="EC" id="2.7.13.3"/>
    </reaction>
</comment>
<reference evidence="13 14" key="1">
    <citation type="submission" date="2023-05" db="EMBL/GenBank/DDBJ databases">
        <title>Streptantibioticus silvisoli sp. nov., acidotolerant actinomycetes 1 from pine litter.</title>
        <authorList>
            <person name="Swiecimska M."/>
            <person name="Golinska P."/>
            <person name="Sangal V."/>
            <person name="Wachnowicz B."/>
            <person name="Goodfellow M."/>
        </authorList>
    </citation>
    <scope>NUCLEOTIDE SEQUENCE [LARGE SCALE GENOMIC DNA]</scope>
    <source>
        <strain evidence="13 14">DSM 42109</strain>
    </source>
</reference>
<keyword evidence="5" id="KW-0547">Nucleotide-binding</keyword>
<keyword evidence="7" id="KW-0067">ATP-binding</keyword>
<keyword evidence="10" id="KW-1133">Transmembrane helix</keyword>
<feature type="transmembrane region" description="Helical" evidence="10">
    <location>
        <begin position="86"/>
        <end position="105"/>
    </location>
</feature>
<dbReference type="CDD" id="cd16917">
    <property type="entry name" value="HATPase_UhpB-NarQ-NarX-like"/>
    <property type="match status" value="1"/>
</dbReference>
<keyword evidence="6 13" id="KW-0418">Kinase</keyword>
<evidence type="ECO:0000256" key="1">
    <source>
        <dbReference type="ARBA" id="ARBA00000085"/>
    </source>
</evidence>
<feature type="transmembrane region" description="Helical" evidence="10">
    <location>
        <begin position="47"/>
        <end position="66"/>
    </location>
</feature>
<evidence type="ECO:0000313" key="13">
    <source>
        <dbReference type="EMBL" id="MDJ1135194.1"/>
    </source>
</evidence>